<feature type="domain" description="PLD phosphodiesterase" evidence="3">
    <location>
        <begin position="240"/>
        <end position="267"/>
    </location>
</feature>
<keyword evidence="2" id="KW-1133">Transmembrane helix</keyword>
<organism evidence="4 5">
    <name type="scientific">Poecilia latipinna</name>
    <name type="common">sailfin molly</name>
    <dbReference type="NCBI Taxonomy" id="48699"/>
    <lineage>
        <taxon>Eukaryota</taxon>
        <taxon>Metazoa</taxon>
        <taxon>Chordata</taxon>
        <taxon>Craniata</taxon>
        <taxon>Vertebrata</taxon>
        <taxon>Euteleostomi</taxon>
        <taxon>Actinopterygii</taxon>
        <taxon>Neopterygii</taxon>
        <taxon>Teleostei</taxon>
        <taxon>Neoteleostei</taxon>
        <taxon>Acanthomorphata</taxon>
        <taxon>Ovalentaria</taxon>
        <taxon>Atherinomorphae</taxon>
        <taxon>Cyprinodontiformes</taxon>
        <taxon>Poeciliidae</taxon>
        <taxon>Poeciliinae</taxon>
        <taxon>Poecilia</taxon>
    </lineage>
</organism>
<dbReference type="SMART" id="SM00155">
    <property type="entry name" value="PLDc"/>
    <property type="match status" value="2"/>
</dbReference>
<evidence type="ECO:0000256" key="2">
    <source>
        <dbReference type="SAM" id="Phobius"/>
    </source>
</evidence>
<dbReference type="PANTHER" id="PTHR10185:SF9">
    <property type="entry name" value="INACTIVE PHOSPHOLIPASE D5"/>
    <property type="match status" value="1"/>
</dbReference>
<reference evidence="4" key="2">
    <citation type="submission" date="2025-09" db="UniProtKB">
        <authorList>
            <consortium name="Ensembl"/>
        </authorList>
    </citation>
    <scope>IDENTIFICATION</scope>
</reference>
<keyword evidence="2" id="KW-0812">Transmembrane</keyword>
<dbReference type="InterPro" id="IPR050874">
    <property type="entry name" value="Diverse_PLD-related"/>
</dbReference>
<accession>A0A3B3UDI0</accession>
<evidence type="ECO:0000313" key="5">
    <source>
        <dbReference type="Proteomes" id="UP000261500"/>
    </source>
</evidence>
<feature type="domain" description="PLD phosphodiesterase" evidence="3">
    <location>
        <begin position="445"/>
        <end position="471"/>
    </location>
</feature>
<proteinExistence type="inferred from homology"/>
<dbReference type="PROSITE" id="PS50035">
    <property type="entry name" value="PLD"/>
    <property type="match status" value="2"/>
</dbReference>
<evidence type="ECO:0000259" key="3">
    <source>
        <dbReference type="PROSITE" id="PS50035"/>
    </source>
</evidence>
<sequence length="547" mass="62848">MRRPRRKKRREEAKGALHRSLEQGGGRWSSIFLSLLLQRVAETQRAWTNCLRMCEEPRAEEHTHTHTHTCEVDGRNEDEELHRLTQQKCIATLALFCCSAVLMVLIFSSVDIWGDSEDGITEENCSRDCRIVLAENIPDDLSLHVDGRHHIPLSVGFHSLLEKAKLSVEVVSSVWDLNAWDLEPTPGTAAQGQLLFQRLLRLKSRGVKLKIASSLTNSSELKALAAHNAQVRFVNMTALTKGGLHSSFWIVDRTHIYIGSAEMDWRSLSKRKELGVVVYNCSCLALDLHRVFSFYWQLHDRDYIPSIWSKRVTALYGKHEALELQLNTTPATAYLSTSPEHFCPKDRTRDVDAIHQVIQSAKTFIFISVTDYLPLVKRSFRGTSLIREAVVLRGVKVRLLISFWKKTHPLTFNFVTSLKTLCMQLHNCSLEVRFFSHKEQKEDFQLGLNHNKYMVTDNAVYLGTHDWVGSDFAKNAGVGLVVRMKDSTKDTGSTILEHIKASFERDWRSRYAKNLQKSKDQQGKYRLLQWSKSQWETNEEKEWNNPL</sequence>
<dbReference type="SUPFAM" id="SSF56024">
    <property type="entry name" value="Phospholipase D/nuclease"/>
    <property type="match status" value="2"/>
</dbReference>
<name>A0A3B3UDI0_9TELE</name>
<evidence type="ECO:0000313" key="4">
    <source>
        <dbReference type="Ensembl" id="ENSPLAP00000010647.1"/>
    </source>
</evidence>
<protein>
    <submittedName>
        <fullName evidence="4">Phospholipase D family member 5</fullName>
    </submittedName>
</protein>
<keyword evidence="5" id="KW-1185">Reference proteome</keyword>
<dbReference type="GeneTree" id="ENSGT00950000183059"/>
<dbReference type="GO" id="GO:0003824">
    <property type="term" value="F:catalytic activity"/>
    <property type="evidence" value="ECO:0007669"/>
    <property type="project" value="InterPro"/>
</dbReference>
<dbReference type="Pfam" id="PF13918">
    <property type="entry name" value="PLDc_3"/>
    <property type="match status" value="1"/>
</dbReference>
<keyword evidence="2" id="KW-0472">Membrane</keyword>
<dbReference type="AlphaFoldDB" id="A0A3B3UDI0"/>
<reference evidence="4" key="1">
    <citation type="submission" date="2025-08" db="UniProtKB">
        <authorList>
            <consortium name="Ensembl"/>
        </authorList>
    </citation>
    <scope>IDENTIFICATION</scope>
</reference>
<dbReference type="STRING" id="48699.ENSPLAP00000010647"/>
<dbReference type="InterPro" id="IPR032803">
    <property type="entry name" value="PLDc_3"/>
</dbReference>
<dbReference type="PANTHER" id="PTHR10185">
    <property type="entry name" value="PHOSPHOLIPASE D - RELATED"/>
    <property type="match status" value="1"/>
</dbReference>
<dbReference type="InterPro" id="IPR001736">
    <property type="entry name" value="PLipase_D/transphosphatidylase"/>
</dbReference>
<evidence type="ECO:0000256" key="1">
    <source>
        <dbReference type="ARBA" id="ARBA00008664"/>
    </source>
</evidence>
<dbReference type="Proteomes" id="UP000261500">
    <property type="component" value="Unplaced"/>
</dbReference>
<comment type="similarity">
    <text evidence="1">Belongs to the phospholipase D family.</text>
</comment>
<dbReference type="Ensembl" id="ENSPLAT00000028903.1">
    <property type="protein sequence ID" value="ENSPLAP00000010647.1"/>
    <property type="gene ID" value="ENSPLAG00000013658.1"/>
</dbReference>
<feature type="transmembrane region" description="Helical" evidence="2">
    <location>
        <begin position="90"/>
        <end position="110"/>
    </location>
</feature>
<dbReference type="Gene3D" id="3.30.870.10">
    <property type="entry name" value="Endonuclease Chain A"/>
    <property type="match status" value="2"/>
</dbReference>